<dbReference type="OrthoDB" id="385530at2157"/>
<feature type="transmembrane region" description="Helical" evidence="1">
    <location>
        <begin position="114"/>
        <end position="138"/>
    </location>
</feature>
<feature type="transmembrane region" description="Helical" evidence="1">
    <location>
        <begin position="22"/>
        <end position="40"/>
    </location>
</feature>
<dbReference type="EMBL" id="FODV01000002">
    <property type="protein sequence ID" value="SEO46205.1"/>
    <property type="molecule type" value="Genomic_DNA"/>
</dbReference>
<evidence type="ECO:0000313" key="2">
    <source>
        <dbReference type="EMBL" id="SEO46205.1"/>
    </source>
</evidence>
<gene>
    <name evidence="2" type="ORF">SAMN04487948_102529</name>
</gene>
<proteinExistence type="predicted"/>
<keyword evidence="1" id="KW-0812">Transmembrane</keyword>
<keyword evidence="1" id="KW-0472">Membrane</keyword>
<accession>A0A1H8PW78</accession>
<feature type="transmembrane region" description="Helical" evidence="1">
    <location>
        <begin position="52"/>
        <end position="74"/>
    </location>
</feature>
<keyword evidence="1" id="KW-1133">Transmembrane helix</keyword>
<dbReference type="InterPro" id="IPR045713">
    <property type="entry name" value="DUF6069"/>
</dbReference>
<feature type="transmembrane region" description="Helical" evidence="1">
    <location>
        <begin position="86"/>
        <end position="108"/>
    </location>
</feature>
<name>A0A1H8PW78_9EURY</name>
<evidence type="ECO:0000256" key="1">
    <source>
        <dbReference type="SAM" id="Phobius"/>
    </source>
</evidence>
<dbReference type="RefSeq" id="WP_089821891.1">
    <property type="nucleotide sequence ID" value="NZ_FODV01000002.1"/>
</dbReference>
<dbReference type="Pfam" id="PF19545">
    <property type="entry name" value="DUF6069"/>
    <property type="match status" value="1"/>
</dbReference>
<dbReference type="Proteomes" id="UP000199126">
    <property type="component" value="Unassembled WGS sequence"/>
</dbReference>
<dbReference type="AlphaFoldDB" id="A0A1H8PW78"/>
<sequence>MQSVATPVDSERRTLPSLPERAAIGLVSALVLTGLVRVTAGSLVDVGNVEPLGWVPILVSTVVAALGATGVYAVVSHLSTQPNRHFVVVAAAVLLLSMAPVFTVAATLPDVTTTTLGVLALLHVTAAVGIVAGLTGVVHR</sequence>
<protein>
    <submittedName>
        <fullName evidence="2">Uncharacterized protein</fullName>
    </submittedName>
</protein>
<keyword evidence="3" id="KW-1185">Reference proteome</keyword>
<reference evidence="3" key="1">
    <citation type="submission" date="2016-10" db="EMBL/GenBank/DDBJ databases">
        <authorList>
            <person name="Varghese N."/>
            <person name="Submissions S."/>
        </authorList>
    </citation>
    <scope>NUCLEOTIDE SEQUENCE [LARGE SCALE GENOMIC DNA]</scope>
    <source>
        <strain evidence="3">CGMCC 1.10121</strain>
    </source>
</reference>
<evidence type="ECO:0000313" key="3">
    <source>
        <dbReference type="Proteomes" id="UP000199126"/>
    </source>
</evidence>
<organism evidence="2 3">
    <name type="scientific">Halogranum amylolyticum</name>
    <dbReference type="NCBI Taxonomy" id="660520"/>
    <lineage>
        <taxon>Archaea</taxon>
        <taxon>Methanobacteriati</taxon>
        <taxon>Methanobacteriota</taxon>
        <taxon>Stenosarchaea group</taxon>
        <taxon>Halobacteria</taxon>
        <taxon>Halobacteriales</taxon>
        <taxon>Haloferacaceae</taxon>
    </lineage>
</organism>